<comment type="caution">
    <text evidence="1">The sequence shown here is derived from an EMBL/GenBank/DDBJ whole genome shotgun (WGS) entry which is preliminary data.</text>
</comment>
<keyword evidence="2" id="KW-1185">Reference proteome</keyword>
<evidence type="ECO:0000313" key="2">
    <source>
        <dbReference type="Proteomes" id="UP000007151"/>
    </source>
</evidence>
<evidence type="ECO:0000313" key="1">
    <source>
        <dbReference type="EMBL" id="OWR53991.1"/>
    </source>
</evidence>
<dbReference type="InParanoid" id="A0A212FJT0"/>
<dbReference type="AlphaFoldDB" id="A0A212FJT0"/>
<gene>
    <name evidence="1" type="ORF">KGM_215201A</name>
</gene>
<feature type="non-terminal residue" evidence="1">
    <location>
        <position position="52"/>
    </location>
</feature>
<sequence>MDRGYMSLRARKPPEGLKNLVFKMSLSVQYWIAGVTRDNGSFARIRLSLRLV</sequence>
<proteinExistence type="predicted"/>
<accession>A0A212FJT0</accession>
<dbReference type="KEGG" id="dpl:KGM_215201A"/>
<organism evidence="1 2">
    <name type="scientific">Danaus plexippus plexippus</name>
    <dbReference type="NCBI Taxonomy" id="278856"/>
    <lineage>
        <taxon>Eukaryota</taxon>
        <taxon>Metazoa</taxon>
        <taxon>Ecdysozoa</taxon>
        <taxon>Arthropoda</taxon>
        <taxon>Hexapoda</taxon>
        <taxon>Insecta</taxon>
        <taxon>Pterygota</taxon>
        <taxon>Neoptera</taxon>
        <taxon>Endopterygota</taxon>
        <taxon>Lepidoptera</taxon>
        <taxon>Glossata</taxon>
        <taxon>Ditrysia</taxon>
        <taxon>Papilionoidea</taxon>
        <taxon>Nymphalidae</taxon>
        <taxon>Danainae</taxon>
        <taxon>Danaini</taxon>
        <taxon>Danaina</taxon>
        <taxon>Danaus</taxon>
        <taxon>Danaus</taxon>
    </lineage>
</organism>
<dbReference type="EMBL" id="AGBW02008221">
    <property type="protein sequence ID" value="OWR53991.1"/>
    <property type="molecule type" value="Genomic_DNA"/>
</dbReference>
<protein>
    <submittedName>
        <fullName evidence="1">Uncharacterized protein</fullName>
    </submittedName>
</protein>
<reference evidence="1 2" key="1">
    <citation type="journal article" date="2011" name="Cell">
        <title>The monarch butterfly genome yields insights into long-distance migration.</title>
        <authorList>
            <person name="Zhan S."/>
            <person name="Merlin C."/>
            <person name="Boore J.L."/>
            <person name="Reppert S.M."/>
        </authorList>
    </citation>
    <scope>NUCLEOTIDE SEQUENCE [LARGE SCALE GENOMIC DNA]</scope>
    <source>
        <strain evidence="1">F-2</strain>
    </source>
</reference>
<name>A0A212FJT0_DANPL</name>
<dbReference type="Proteomes" id="UP000007151">
    <property type="component" value="Unassembled WGS sequence"/>
</dbReference>